<protein>
    <recommendedName>
        <fullName evidence="3">DUF4835 domain-containing protein</fullName>
    </recommendedName>
</protein>
<evidence type="ECO:0000313" key="1">
    <source>
        <dbReference type="EMBL" id="ABG60255.1"/>
    </source>
</evidence>
<dbReference type="AlphaFoldDB" id="A0A6N4SUT8"/>
<evidence type="ECO:0000313" key="2">
    <source>
        <dbReference type="Proteomes" id="UP000001822"/>
    </source>
</evidence>
<name>A0A6N4SUT8_CYTH3</name>
<organism evidence="1 2">
    <name type="scientific">Cytophaga hutchinsonii (strain ATCC 33406 / DSM 1761 / CIP 103989 / NBRC 15051 / NCIMB 9469 / D465)</name>
    <dbReference type="NCBI Taxonomy" id="269798"/>
    <lineage>
        <taxon>Bacteria</taxon>
        <taxon>Pseudomonadati</taxon>
        <taxon>Bacteroidota</taxon>
        <taxon>Cytophagia</taxon>
        <taxon>Cytophagales</taxon>
        <taxon>Cytophagaceae</taxon>
        <taxon>Cytophaga</taxon>
    </lineage>
</organism>
<dbReference type="InterPro" id="IPR032274">
    <property type="entry name" value="DUF4835"/>
</dbReference>
<evidence type="ECO:0008006" key="3">
    <source>
        <dbReference type="Google" id="ProtNLM"/>
    </source>
</evidence>
<dbReference type="Proteomes" id="UP000001822">
    <property type="component" value="Chromosome"/>
</dbReference>
<reference evidence="1 2" key="1">
    <citation type="journal article" date="2007" name="Appl. Environ. Microbiol.">
        <title>Genome sequence of the cellulolytic gliding bacterium Cytophaga hutchinsonii.</title>
        <authorList>
            <person name="Xie G."/>
            <person name="Bruce D.C."/>
            <person name="Challacombe J.F."/>
            <person name="Chertkov O."/>
            <person name="Detter J.C."/>
            <person name="Gilna P."/>
            <person name="Han C.S."/>
            <person name="Lucas S."/>
            <person name="Misra M."/>
            <person name="Myers G.L."/>
            <person name="Richardson P."/>
            <person name="Tapia R."/>
            <person name="Thayer N."/>
            <person name="Thompson L.S."/>
            <person name="Brettin T.S."/>
            <person name="Henrissat B."/>
            <person name="Wilson D.B."/>
            <person name="McBride M.J."/>
        </authorList>
    </citation>
    <scope>NUCLEOTIDE SEQUENCE [LARGE SCALE GENOMIC DNA]</scope>
    <source>
        <strain evidence="2">ATCC 33406 / DSM 1761 / CIP 103989 / NBRC 15051 / NCIMB 9469 / D465</strain>
    </source>
</reference>
<sequence length="300" mass="34288">MKKLVPVIISFFFILSVAHVYAQGELYMNVTIDASQIPDIQESVVTDMKQTITRFLNDRKWTNDEFQVEERIRGNISITITGQPAPYSYAATLQVQSSRPVYGTSYETILLNYFDKNFNFELNIGEPLNYNDNMFTSNLTSMLAFYANIILALDYDSFGKLGGQTYVEKAYNIANISLQAGGGWSQSGDANNRAALIENLNSQLLLPFRQNFYNYHRLGLDIYLSDPAKARLQIVGMFKALNEVIKLKPYSTLIRSFFLAKRDEIINIFRDADTEQKNEVVNLLRVLDPLNSERYATILR</sequence>
<keyword evidence="2" id="KW-1185">Reference proteome</keyword>
<dbReference type="RefSeq" id="WP_011586365.1">
    <property type="nucleotide sequence ID" value="NC_008255.1"/>
</dbReference>
<proteinExistence type="predicted"/>
<dbReference type="EMBL" id="CP000383">
    <property type="protein sequence ID" value="ABG60255.1"/>
    <property type="molecule type" value="Genomic_DNA"/>
</dbReference>
<dbReference type="KEGG" id="chu:CHU_3014"/>
<accession>A0A6N4SUT8</accession>
<dbReference type="OrthoDB" id="9773381at2"/>
<dbReference type="Pfam" id="PF16119">
    <property type="entry name" value="DUF4835"/>
    <property type="match status" value="1"/>
</dbReference>
<gene>
    <name evidence="1" type="ordered locus">CHU_3014</name>
</gene>